<dbReference type="EMBL" id="JAIZAY010000079">
    <property type="protein sequence ID" value="KAJ8019129.1"/>
    <property type="molecule type" value="Genomic_DNA"/>
</dbReference>
<organism evidence="8 9">
    <name type="scientific">Holothuria leucospilota</name>
    <name type="common">Black long sea cucumber</name>
    <name type="synonym">Mertensiothuria leucospilota</name>
    <dbReference type="NCBI Taxonomy" id="206669"/>
    <lineage>
        <taxon>Eukaryota</taxon>
        <taxon>Metazoa</taxon>
        <taxon>Echinodermata</taxon>
        <taxon>Eleutherozoa</taxon>
        <taxon>Echinozoa</taxon>
        <taxon>Holothuroidea</taxon>
        <taxon>Aspidochirotacea</taxon>
        <taxon>Aspidochirotida</taxon>
        <taxon>Holothuriidae</taxon>
        <taxon>Holothuria</taxon>
    </lineage>
</organism>
<dbReference type="GO" id="GO:0007157">
    <property type="term" value="P:heterophilic cell-cell adhesion via plasma membrane cell adhesion molecules"/>
    <property type="evidence" value="ECO:0007669"/>
    <property type="project" value="TreeGrafter"/>
</dbReference>
<dbReference type="GO" id="GO:0045197">
    <property type="term" value="P:establishment or maintenance of epithelial cell apical/basal polarity"/>
    <property type="evidence" value="ECO:0007669"/>
    <property type="project" value="TreeGrafter"/>
</dbReference>
<evidence type="ECO:0000256" key="4">
    <source>
        <dbReference type="ARBA" id="ARBA00023157"/>
    </source>
</evidence>
<dbReference type="Pfam" id="PF26215">
    <property type="entry name" value="HTH_animal"/>
    <property type="match status" value="1"/>
</dbReference>
<reference evidence="8" key="1">
    <citation type="submission" date="2021-10" db="EMBL/GenBank/DDBJ databases">
        <title>Tropical sea cucumber genome reveals ecological adaptation and Cuvierian tubules defense mechanism.</title>
        <authorList>
            <person name="Chen T."/>
        </authorList>
    </citation>
    <scope>NUCLEOTIDE SEQUENCE</scope>
    <source>
        <strain evidence="8">Nanhai2018</strain>
        <tissue evidence="8">Muscle</tissue>
    </source>
</reference>
<dbReference type="PANTHER" id="PTHR24049:SF22">
    <property type="entry name" value="DROSOPHILA CRUMBS HOMOLOG"/>
    <property type="match status" value="1"/>
</dbReference>
<feature type="domain" description="EGF-like" evidence="7">
    <location>
        <begin position="74"/>
        <end position="110"/>
    </location>
</feature>
<keyword evidence="3" id="KW-0677">Repeat</keyword>
<keyword evidence="2" id="KW-0732">Signal</keyword>
<keyword evidence="1 6" id="KW-0245">EGF-like domain</keyword>
<dbReference type="InterPro" id="IPR000742">
    <property type="entry name" value="EGF"/>
</dbReference>
<keyword evidence="4 6" id="KW-1015">Disulfide bond</keyword>
<proteinExistence type="predicted"/>
<evidence type="ECO:0000256" key="3">
    <source>
        <dbReference type="ARBA" id="ARBA00022737"/>
    </source>
</evidence>
<dbReference type="GO" id="GO:0005886">
    <property type="term" value="C:plasma membrane"/>
    <property type="evidence" value="ECO:0007669"/>
    <property type="project" value="TreeGrafter"/>
</dbReference>
<feature type="disulfide bond" evidence="6">
    <location>
        <begin position="142"/>
        <end position="151"/>
    </location>
</feature>
<dbReference type="InterPro" id="IPR001881">
    <property type="entry name" value="EGF-like_Ca-bd_dom"/>
</dbReference>
<dbReference type="InterPro" id="IPR058912">
    <property type="entry name" value="HTH_animal"/>
</dbReference>
<feature type="domain" description="EGF-like" evidence="7">
    <location>
        <begin position="35"/>
        <end position="72"/>
    </location>
</feature>
<dbReference type="Pfam" id="PF00008">
    <property type="entry name" value="EGF"/>
    <property type="match status" value="4"/>
</dbReference>
<dbReference type="OrthoDB" id="430340at2759"/>
<feature type="domain" description="EGF-like" evidence="7">
    <location>
        <begin position="154"/>
        <end position="189"/>
    </location>
</feature>
<dbReference type="FunFam" id="2.10.25.10:FF:000123">
    <property type="entry name" value="Crumbs homolog 1 (Drosophila)"/>
    <property type="match status" value="1"/>
</dbReference>
<dbReference type="PROSITE" id="PS01187">
    <property type="entry name" value="EGF_CA"/>
    <property type="match status" value="2"/>
</dbReference>
<evidence type="ECO:0000256" key="6">
    <source>
        <dbReference type="PROSITE-ProRule" id="PRU00076"/>
    </source>
</evidence>
<dbReference type="CDD" id="cd00054">
    <property type="entry name" value="EGF_CA"/>
    <property type="match status" value="4"/>
</dbReference>
<dbReference type="FunFam" id="2.10.25.10:FF:000004">
    <property type="entry name" value="Neurogenic locus notch 1"/>
    <property type="match status" value="1"/>
</dbReference>
<dbReference type="PROSITE" id="PS50026">
    <property type="entry name" value="EGF_3"/>
    <property type="match status" value="4"/>
</dbReference>
<comment type="caution">
    <text evidence="8">The sequence shown here is derived from an EMBL/GenBank/DDBJ whole genome shotgun (WGS) entry which is preliminary data.</text>
</comment>
<dbReference type="GO" id="GO:0032991">
    <property type="term" value="C:protein-containing complex"/>
    <property type="evidence" value="ECO:0007669"/>
    <property type="project" value="TreeGrafter"/>
</dbReference>
<dbReference type="PROSITE" id="PS01186">
    <property type="entry name" value="EGF_2"/>
    <property type="match status" value="2"/>
</dbReference>
<dbReference type="FunFam" id="2.10.25.10:FF:000039">
    <property type="entry name" value="Crumbs cell polarity complex component 1"/>
    <property type="match status" value="1"/>
</dbReference>
<feature type="disulfide bond" evidence="6">
    <location>
        <begin position="62"/>
        <end position="71"/>
    </location>
</feature>
<feature type="disulfide bond" evidence="6">
    <location>
        <begin position="100"/>
        <end position="109"/>
    </location>
</feature>
<dbReference type="InterPro" id="IPR051022">
    <property type="entry name" value="Notch_Cell-Fate_Det"/>
</dbReference>
<evidence type="ECO:0000256" key="2">
    <source>
        <dbReference type="ARBA" id="ARBA00022729"/>
    </source>
</evidence>
<keyword evidence="9" id="KW-1185">Reference proteome</keyword>
<dbReference type="PANTHER" id="PTHR24049">
    <property type="entry name" value="CRUMBS FAMILY MEMBER"/>
    <property type="match status" value="1"/>
</dbReference>
<dbReference type="Proteomes" id="UP001152320">
    <property type="component" value="Unassembled WGS sequence"/>
</dbReference>
<feature type="domain" description="EGF-like" evidence="7">
    <location>
        <begin position="112"/>
        <end position="152"/>
    </location>
</feature>
<dbReference type="InterPro" id="IPR000152">
    <property type="entry name" value="EGF-type_Asp/Asn_hydroxyl_site"/>
</dbReference>
<protein>
    <submittedName>
        <fullName evidence="8">Fibropellin-1</fullName>
    </submittedName>
</protein>
<dbReference type="PROSITE" id="PS00022">
    <property type="entry name" value="EGF_1"/>
    <property type="match status" value="3"/>
</dbReference>
<dbReference type="PRINTS" id="PR00010">
    <property type="entry name" value="EGFBLOOD"/>
</dbReference>
<evidence type="ECO:0000256" key="5">
    <source>
        <dbReference type="ARBA" id="ARBA00023180"/>
    </source>
</evidence>
<comment type="caution">
    <text evidence="6">Lacks conserved residue(s) required for the propagation of feature annotation.</text>
</comment>
<dbReference type="Gene3D" id="2.10.25.10">
    <property type="entry name" value="Laminin"/>
    <property type="match status" value="4"/>
</dbReference>
<dbReference type="AlphaFoldDB" id="A0A9Q1BBL1"/>
<name>A0A9Q1BBL1_HOLLE</name>
<accession>A0A9Q1BBL1</accession>
<evidence type="ECO:0000313" key="9">
    <source>
        <dbReference type="Proteomes" id="UP001152320"/>
    </source>
</evidence>
<dbReference type="PROSITE" id="PS00010">
    <property type="entry name" value="ASX_HYDROXYL"/>
    <property type="match status" value="3"/>
</dbReference>
<dbReference type="SUPFAM" id="SSF57196">
    <property type="entry name" value="EGF/Laminin"/>
    <property type="match status" value="4"/>
</dbReference>
<evidence type="ECO:0000256" key="1">
    <source>
        <dbReference type="ARBA" id="ARBA00022536"/>
    </source>
</evidence>
<dbReference type="SMART" id="SM00181">
    <property type="entry name" value="EGF"/>
    <property type="match status" value="4"/>
</dbReference>
<sequence>MQVFGRMYAASLMGHPWAHHSTCNNSTILTVGGHDIDECASNPCLNNAVQCLDGPNFFFCVCAPGYTGIRCETEIDECASRPCQNGATCNDFVNMYNCTCPPNFEGVNCENEIDPCLSEPCLNNATCSELGGDTSIPFQCLCVDGFAGELCEEDIDECASMPCQNNATCNNLLNMYTCDCPGFEGVNCETVVFLDTELSISDRKIKSNLHFKPTDSHNYLMYPSNHPRSCTNSIPFSQLLRASRICSDDQDFAKVSKQIISFFEQRQYPQRVLSNALKRIQGIDRASALAPKTDHTPTRRIPLVLSFHPSVTPIVRAIYRNVETLRHDPSTRDHFFEPPITAFRIEKNISKHLVRASQPQAVVPNTPGTFPCNRGRCNT</sequence>
<keyword evidence="5" id="KW-0325">Glycoprotein</keyword>
<gene>
    <name evidence="8" type="ORF">HOLleu_42482</name>
</gene>
<dbReference type="SMART" id="SM00179">
    <property type="entry name" value="EGF_CA"/>
    <property type="match status" value="4"/>
</dbReference>
<dbReference type="InterPro" id="IPR018097">
    <property type="entry name" value="EGF_Ca-bd_CS"/>
</dbReference>
<dbReference type="GO" id="GO:0005509">
    <property type="term" value="F:calcium ion binding"/>
    <property type="evidence" value="ECO:0007669"/>
    <property type="project" value="InterPro"/>
</dbReference>
<evidence type="ECO:0000259" key="7">
    <source>
        <dbReference type="PROSITE" id="PS50026"/>
    </source>
</evidence>
<evidence type="ECO:0000313" key="8">
    <source>
        <dbReference type="EMBL" id="KAJ8019129.1"/>
    </source>
</evidence>
<dbReference type="FunFam" id="2.10.25.10:FF:000173">
    <property type="entry name" value="Neurogenic locus notch protein 2"/>
    <property type="match status" value="1"/>
</dbReference>